<dbReference type="GO" id="GO:0012505">
    <property type="term" value="C:endomembrane system"/>
    <property type="evidence" value="ECO:0007669"/>
    <property type="project" value="UniProtKB-SubCell"/>
</dbReference>
<keyword evidence="3" id="KW-0813">Transport</keyword>
<proteinExistence type="inferred from homology"/>
<comment type="subcellular location">
    <subcellularLocation>
        <location evidence="1">Endomembrane system</location>
        <topology evidence="1">Multi-pass membrane protein</topology>
    </subcellularLocation>
</comment>
<dbReference type="InterPro" id="IPR036259">
    <property type="entry name" value="MFS_trans_sf"/>
</dbReference>
<evidence type="ECO:0000256" key="3">
    <source>
        <dbReference type="ARBA" id="ARBA00022448"/>
    </source>
</evidence>
<evidence type="ECO:0000256" key="6">
    <source>
        <dbReference type="ARBA" id="ARBA00023136"/>
    </source>
</evidence>
<keyword evidence="10" id="KW-1185">Reference proteome</keyword>
<comment type="caution">
    <text evidence="9">The sequence shown here is derived from an EMBL/GenBank/DDBJ whole genome shotgun (WGS) entry which is preliminary data.</text>
</comment>
<dbReference type="EMBL" id="JASBNA010000084">
    <property type="protein sequence ID" value="KAK7677637.1"/>
    <property type="molecule type" value="Genomic_DNA"/>
</dbReference>
<evidence type="ECO:0000313" key="10">
    <source>
        <dbReference type="Proteomes" id="UP001385951"/>
    </source>
</evidence>
<comment type="similarity">
    <text evidence="2">Belongs to the major facilitator superfamily.</text>
</comment>
<dbReference type="SUPFAM" id="SSF103473">
    <property type="entry name" value="MFS general substrate transporter"/>
    <property type="match status" value="1"/>
</dbReference>
<keyword evidence="4 8" id="KW-0812">Transmembrane</keyword>
<keyword evidence="6 8" id="KW-0472">Membrane</keyword>
<dbReference type="AlphaFoldDB" id="A0AAW0FK63"/>
<dbReference type="Proteomes" id="UP001385951">
    <property type="component" value="Unassembled WGS sequence"/>
</dbReference>
<dbReference type="PANTHER" id="PTHR23514:SF3">
    <property type="entry name" value="BYPASS OF STOP CODON PROTEIN 6"/>
    <property type="match status" value="1"/>
</dbReference>
<dbReference type="GO" id="GO:0016020">
    <property type="term" value="C:membrane"/>
    <property type="evidence" value="ECO:0007669"/>
    <property type="project" value="TreeGrafter"/>
</dbReference>
<evidence type="ECO:0000256" key="1">
    <source>
        <dbReference type="ARBA" id="ARBA00004127"/>
    </source>
</evidence>
<evidence type="ECO:0000256" key="4">
    <source>
        <dbReference type="ARBA" id="ARBA00022692"/>
    </source>
</evidence>
<sequence>MPVSLQTRETERGLASVYVIGRLAELINTLFSSTNPDQHDVQKSEIRELVGSQRGPRRDGNLQNWEHFLHPLKMSDAAPTTIPRILVGNNENATSSSIELSKGLAVESALEVDSDNTLPPPPSSERIRRRSELRQKPVFTGEEFELPVLPTLPEGPQTPPLQGRASGTVFAADPSTGWSTAQDVELASGLPSTTASSVRLEEDTSSTAPVLSPAEKANHRSKGRQHFAALCYCILLEGWNDGSTGPLLPTIQRYYNLGFALVSLLFVFNCIGFVSGAMMNVYLNDRFGFGKSSVLRSSCLVSEAAPEIEAEA</sequence>
<feature type="region of interest" description="Disordered" evidence="7">
    <location>
        <begin position="110"/>
        <end position="134"/>
    </location>
</feature>
<evidence type="ECO:0000256" key="7">
    <source>
        <dbReference type="SAM" id="MobiDB-lite"/>
    </source>
</evidence>
<evidence type="ECO:0000256" key="2">
    <source>
        <dbReference type="ARBA" id="ARBA00008335"/>
    </source>
</evidence>
<reference evidence="9 10" key="1">
    <citation type="submission" date="2022-09" db="EMBL/GenBank/DDBJ databases">
        <authorList>
            <person name="Palmer J.M."/>
        </authorList>
    </citation>
    <scope>NUCLEOTIDE SEQUENCE [LARGE SCALE GENOMIC DNA]</scope>
    <source>
        <strain evidence="9 10">DSM 7382</strain>
    </source>
</reference>
<keyword evidence="5 8" id="KW-1133">Transmembrane helix</keyword>
<feature type="region of interest" description="Disordered" evidence="7">
    <location>
        <begin position="192"/>
        <end position="217"/>
    </location>
</feature>
<evidence type="ECO:0000313" key="9">
    <source>
        <dbReference type="EMBL" id="KAK7677637.1"/>
    </source>
</evidence>
<gene>
    <name evidence="9" type="ORF">QCA50_019328</name>
</gene>
<organism evidence="9 10">
    <name type="scientific">Cerrena zonata</name>
    <dbReference type="NCBI Taxonomy" id="2478898"/>
    <lineage>
        <taxon>Eukaryota</taxon>
        <taxon>Fungi</taxon>
        <taxon>Dikarya</taxon>
        <taxon>Basidiomycota</taxon>
        <taxon>Agaricomycotina</taxon>
        <taxon>Agaricomycetes</taxon>
        <taxon>Polyporales</taxon>
        <taxon>Cerrenaceae</taxon>
        <taxon>Cerrena</taxon>
    </lineage>
</organism>
<evidence type="ECO:0000256" key="5">
    <source>
        <dbReference type="ARBA" id="ARBA00022989"/>
    </source>
</evidence>
<accession>A0AAW0FK63</accession>
<feature type="transmembrane region" description="Helical" evidence="8">
    <location>
        <begin position="257"/>
        <end position="283"/>
    </location>
</feature>
<evidence type="ECO:0000256" key="8">
    <source>
        <dbReference type="SAM" id="Phobius"/>
    </source>
</evidence>
<protein>
    <submittedName>
        <fullName evidence="9">Uncharacterized protein</fullName>
    </submittedName>
</protein>
<dbReference type="InterPro" id="IPR051788">
    <property type="entry name" value="MFS_Transporter"/>
</dbReference>
<dbReference type="PANTHER" id="PTHR23514">
    <property type="entry name" value="BYPASS OF STOP CODON PROTEIN 6"/>
    <property type="match status" value="1"/>
</dbReference>
<name>A0AAW0FK63_9APHY</name>